<dbReference type="InterPro" id="IPR036915">
    <property type="entry name" value="Cyclin-like_sf"/>
</dbReference>
<dbReference type="GO" id="GO:0051301">
    <property type="term" value="P:cell division"/>
    <property type="evidence" value="ECO:0007669"/>
    <property type="project" value="UniProtKB-KW"/>
</dbReference>
<feature type="domain" description="Cyclin-like" evidence="5">
    <location>
        <begin position="109"/>
        <end position="197"/>
    </location>
</feature>
<reference evidence="6" key="1">
    <citation type="submission" date="2021-01" db="EMBL/GenBank/DDBJ databases">
        <authorList>
            <person name="Corre E."/>
            <person name="Pelletier E."/>
            <person name="Niang G."/>
            <person name="Scheremetjew M."/>
            <person name="Finn R."/>
            <person name="Kale V."/>
            <person name="Holt S."/>
            <person name="Cochrane G."/>
            <person name="Meng A."/>
            <person name="Brown T."/>
            <person name="Cohen L."/>
        </authorList>
    </citation>
    <scope>NUCLEOTIDE SEQUENCE</scope>
    <source>
        <strain evidence="6">MM31A-1</strain>
    </source>
</reference>
<evidence type="ECO:0000313" key="6">
    <source>
        <dbReference type="EMBL" id="CAE0456561.1"/>
    </source>
</evidence>
<dbReference type="InterPro" id="IPR006671">
    <property type="entry name" value="Cyclin_N"/>
</dbReference>
<evidence type="ECO:0000256" key="1">
    <source>
        <dbReference type="ARBA" id="ARBA00022618"/>
    </source>
</evidence>
<dbReference type="PROSITE" id="PS00292">
    <property type="entry name" value="CYCLINS"/>
    <property type="match status" value="1"/>
</dbReference>
<keyword evidence="1" id="KW-0132">Cell division</keyword>
<dbReference type="EMBL" id="HBIO01001935">
    <property type="protein sequence ID" value="CAE0456561.1"/>
    <property type="molecule type" value="Transcribed_RNA"/>
</dbReference>
<dbReference type="Pfam" id="PF00134">
    <property type="entry name" value="Cyclin_N"/>
    <property type="match status" value="1"/>
</dbReference>
<comment type="similarity">
    <text evidence="4">Belongs to the cyclin family.</text>
</comment>
<dbReference type="Gene3D" id="1.10.472.10">
    <property type="entry name" value="Cyclin-like"/>
    <property type="match status" value="2"/>
</dbReference>
<evidence type="ECO:0000256" key="2">
    <source>
        <dbReference type="ARBA" id="ARBA00023127"/>
    </source>
</evidence>
<dbReference type="AlphaFoldDB" id="A0A7S3V4S0"/>
<dbReference type="InterPro" id="IPR013763">
    <property type="entry name" value="Cyclin-like_dom"/>
</dbReference>
<proteinExistence type="inferred from homology"/>
<dbReference type="SMART" id="SM00385">
    <property type="entry name" value="CYCLIN"/>
    <property type="match status" value="1"/>
</dbReference>
<protein>
    <recommendedName>
        <fullName evidence="5">Cyclin-like domain-containing protein</fullName>
    </recommendedName>
</protein>
<evidence type="ECO:0000256" key="3">
    <source>
        <dbReference type="ARBA" id="ARBA00023306"/>
    </source>
</evidence>
<keyword evidence="2 4" id="KW-0195">Cyclin</keyword>
<gene>
    <name evidence="6" type="ORF">CDEB00056_LOCUS1402</name>
</gene>
<dbReference type="InterPro" id="IPR039361">
    <property type="entry name" value="Cyclin"/>
</dbReference>
<dbReference type="SUPFAM" id="SSF47954">
    <property type="entry name" value="Cyclin-like"/>
    <property type="match status" value="1"/>
</dbReference>
<dbReference type="InterPro" id="IPR048258">
    <property type="entry name" value="Cyclins_cyclin-box"/>
</dbReference>
<name>A0A7S3V4S0_9STRA</name>
<organism evidence="6">
    <name type="scientific">Chaetoceros debilis</name>
    <dbReference type="NCBI Taxonomy" id="122233"/>
    <lineage>
        <taxon>Eukaryota</taxon>
        <taxon>Sar</taxon>
        <taxon>Stramenopiles</taxon>
        <taxon>Ochrophyta</taxon>
        <taxon>Bacillariophyta</taxon>
        <taxon>Coscinodiscophyceae</taxon>
        <taxon>Chaetocerotophycidae</taxon>
        <taxon>Chaetocerotales</taxon>
        <taxon>Chaetocerotaceae</taxon>
        <taxon>Chaetoceros</taxon>
    </lineage>
</organism>
<dbReference type="FunFam" id="1.10.472.10:FF:000093">
    <property type="entry name" value="Predicted protein"/>
    <property type="match status" value="1"/>
</dbReference>
<accession>A0A7S3V4S0</accession>
<keyword evidence="3" id="KW-0131">Cell cycle</keyword>
<evidence type="ECO:0000259" key="5">
    <source>
        <dbReference type="SMART" id="SM00385"/>
    </source>
</evidence>
<evidence type="ECO:0000256" key="4">
    <source>
        <dbReference type="RuleBase" id="RU000383"/>
    </source>
</evidence>
<sequence length="330" mass="37500">MLHFFFPTTRCAVQNRSWKNHIGGKMIGDMKTKKDMQMIHITDSIAALLDREIKYEAQKVRSEIAPSLSAEDAVIDAKSNKYQDFRNILKFTCESGTPFTCNTRKSICRWMYKIVDIYSFERNVVPIGMSYLDRYALKFPSDCSFRERCQLVALASLYIAVKLHDVKRNGTLAFFAKISQGCFTIYDIQNVEERILHGLDWLMNPPTPQSFLFVFVNLTSFIIPQFDPSLIKHIYEVANYVSELSFLHTAGNRTTASTLACASFLIAVREANENIIPNGYKNAIVRRILSIALATEEEIAMLVDSIVSTISNNTGCRLNLKQIFKVLAPS</sequence>
<dbReference type="PANTHER" id="PTHR10177">
    <property type="entry name" value="CYCLINS"/>
    <property type="match status" value="1"/>
</dbReference>